<gene>
    <name evidence="2" type="ORF">SAMN05216551_102392</name>
</gene>
<organism evidence="2 3">
    <name type="scientific">Chitinasiproducens palmae</name>
    <dbReference type="NCBI Taxonomy" id="1770053"/>
    <lineage>
        <taxon>Bacteria</taxon>
        <taxon>Pseudomonadati</taxon>
        <taxon>Pseudomonadota</taxon>
        <taxon>Betaproteobacteria</taxon>
        <taxon>Burkholderiales</taxon>
        <taxon>Burkholderiaceae</taxon>
        <taxon>Chitinasiproducens</taxon>
    </lineage>
</organism>
<sequence>MPALAKCACVAPASSHAAARNAPIAVVARRPRWPLSFQLAHGRRRFDATRSKTATVSSRPPRKSGQHPIARSDISIAPASRFAFSLLRLRLELVQGRGVEYRLRRQPLSLLFSVPALSAALCRPVMPRTLPSGRYVASDIRDLRLSSAGFSPAAAAPAPRMISSRLHRFISAVLLWNGVSPATVPNATRRAISWPTSVQTPPARTPS</sequence>
<evidence type="ECO:0000313" key="3">
    <source>
        <dbReference type="Proteomes" id="UP000243719"/>
    </source>
</evidence>
<dbReference type="Proteomes" id="UP000243719">
    <property type="component" value="Unassembled WGS sequence"/>
</dbReference>
<reference evidence="3" key="1">
    <citation type="submission" date="2016-09" db="EMBL/GenBank/DDBJ databases">
        <authorList>
            <person name="Varghese N."/>
            <person name="Submissions S."/>
        </authorList>
    </citation>
    <scope>NUCLEOTIDE SEQUENCE [LARGE SCALE GENOMIC DNA]</scope>
    <source>
        <strain evidence="3">JS23</strain>
    </source>
</reference>
<feature type="region of interest" description="Disordered" evidence="1">
    <location>
        <begin position="44"/>
        <end position="70"/>
    </location>
</feature>
<dbReference type="EMBL" id="FNLO01000002">
    <property type="protein sequence ID" value="SDV47234.1"/>
    <property type="molecule type" value="Genomic_DNA"/>
</dbReference>
<evidence type="ECO:0000313" key="2">
    <source>
        <dbReference type="EMBL" id="SDV47234.1"/>
    </source>
</evidence>
<keyword evidence="3" id="KW-1185">Reference proteome</keyword>
<accession>A0A1H2PL90</accession>
<proteinExistence type="predicted"/>
<name>A0A1H2PL90_9BURK</name>
<dbReference type="AlphaFoldDB" id="A0A1H2PL90"/>
<protein>
    <submittedName>
        <fullName evidence="2">Uncharacterized protein</fullName>
    </submittedName>
</protein>
<evidence type="ECO:0000256" key="1">
    <source>
        <dbReference type="SAM" id="MobiDB-lite"/>
    </source>
</evidence>